<evidence type="ECO:0000313" key="1">
    <source>
        <dbReference type="EMBL" id="QAU07228.1"/>
    </source>
</evidence>
<reference evidence="1 2" key="1">
    <citation type="submission" date="2019-01" db="EMBL/GenBank/DDBJ databases">
        <authorList>
            <person name="Case A."/>
            <person name="Jordan N."/>
            <person name="Abdul-Shukar N."/>
            <person name="Baronian N."/>
            <person name="Bartlett E."/>
            <person name="Cordova J."/>
            <person name="Doering K."/>
            <person name="Downer L."/>
            <person name="Harrington M."/>
            <person name="Nillson B."/>
            <person name="Rencher J."/>
            <person name="Sandoval D."/>
            <person name="Weiss L."/>
            <person name="West E."/>
            <person name="Koga A.P."/>
            <person name="Garlena R.A."/>
            <person name="Russell D.A."/>
            <person name="Pope W.H."/>
            <person name="Jacobs-Sera D."/>
            <person name="Hatfull G.F."/>
        </authorList>
    </citation>
    <scope>NUCLEOTIDE SEQUENCE [LARGE SCALE GENOMIC DNA]</scope>
</reference>
<protein>
    <submittedName>
        <fullName evidence="1">Uncharacterized protein</fullName>
    </submittedName>
</protein>
<proteinExistence type="predicted"/>
<dbReference type="GeneID" id="55010504"/>
<dbReference type="EMBL" id="MK376961">
    <property type="protein sequence ID" value="QAU07228.1"/>
    <property type="molecule type" value="Genomic_DNA"/>
</dbReference>
<dbReference type="RefSeq" id="YP_009819134.1">
    <property type="nucleotide sequence ID" value="NC_048146.1"/>
</dbReference>
<evidence type="ECO:0000313" key="2">
    <source>
        <dbReference type="Proteomes" id="UP000289785"/>
    </source>
</evidence>
<accession>A0A410TDY3</accession>
<name>A0A410TDY3_9CAUD</name>
<dbReference type="KEGG" id="vg:55010504"/>
<sequence length="124" mass="13461">MTDQLPPAPEGMEWTLTPAPQVHTCASCSRKLKSVFPPEVSATNYEDALEVILSGGWGMFFDNIDGDPKVYLCHSCAHVACEALPWLKQVVGPLHGACDRVVKWDENDDGTSCIGYIPGGEENP</sequence>
<organism evidence="1 2">
    <name type="scientific">Gordonia phage Asapag</name>
    <dbReference type="NCBI Taxonomy" id="2507862"/>
    <lineage>
        <taxon>Viruses</taxon>
        <taxon>Duplodnaviria</taxon>
        <taxon>Heunggongvirae</taxon>
        <taxon>Uroviricota</taxon>
        <taxon>Caudoviricetes</taxon>
        <taxon>Langleyhallvirinae</taxon>
        <taxon>Getalongvirus</taxon>
        <taxon>Getalongvirus asapag</taxon>
    </lineage>
</organism>
<keyword evidence="2" id="KW-1185">Reference proteome</keyword>
<gene>
    <name evidence="1" type="primary">89</name>
    <name evidence="1" type="ORF">SEA_ASAPAG_89</name>
</gene>
<dbReference type="Proteomes" id="UP000289785">
    <property type="component" value="Segment"/>
</dbReference>